<protein>
    <submittedName>
        <fullName evidence="3">Phosphotransferase</fullName>
    </submittedName>
</protein>
<dbReference type="Gene3D" id="3.30.200.20">
    <property type="entry name" value="Phosphorylase Kinase, domain 1"/>
    <property type="match status" value="1"/>
</dbReference>
<reference evidence="3 4" key="1">
    <citation type="submission" date="2021-04" db="EMBL/GenBank/DDBJ databases">
        <title>The complete genome sequence of Neokomagataea sp. TBRC 2177.</title>
        <authorList>
            <person name="Charoenyingcharoen P."/>
            <person name="Yukphan P."/>
        </authorList>
    </citation>
    <scope>NUCLEOTIDE SEQUENCE [LARGE SCALE GENOMIC DNA]</scope>
    <source>
        <strain evidence="3 4">TBRC 2177</strain>
    </source>
</reference>
<feature type="domain" description="Aminoglycoside phosphotransferase" evidence="2">
    <location>
        <begin position="73"/>
        <end position="325"/>
    </location>
</feature>
<dbReference type="Proteomes" id="UP000677812">
    <property type="component" value="Unassembled WGS sequence"/>
</dbReference>
<keyword evidence="4" id="KW-1185">Reference proteome</keyword>
<dbReference type="Gene3D" id="3.90.1200.10">
    <property type="match status" value="1"/>
</dbReference>
<dbReference type="PANTHER" id="PTHR21064">
    <property type="entry name" value="AMINOGLYCOSIDE PHOSPHOTRANSFERASE DOMAIN-CONTAINING PROTEIN-RELATED"/>
    <property type="match status" value="1"/>
</dbReference>
<evidence type="ECO:0000259" key="2">
    <source>
        <dbReference type="Pfam" id="PF01636"/>
    </source>
</evidence>
<dbReference type="Pfam" id="PF01636">
    <property type="entry name" value="APH"/>
    <property type="match status" value="1"/>
</dbReference>
<evidence type="ECO:0000313" key="4">
    <source>
        <dbReference type="Proteomes" id="UP000677812"/>
    </source>
</evidence>
<dbReference type="PANTHER" id="PTHR21064:SF6">
    <property type="entry name" value="AMINOGLYCOSIDE PHOSPHOTRANSFERASE DOMAIN-CONTAINING PROTEIN"/>
    <property type="match status" value="1"/>
</dbReference>
<dbReference type="EMBL" id="JAGRQH010000001">
    <property type="protein sequence ID" value="MBR0558887.1"/>
    <property type="molecule type" value="Genomic_DNA"/>
</dbReference>
<evidence type="ECO:0000313" key="3">
    <source>
        <dbReference type="EMBL" id="MBR0558887.1"/>
    </source>
</evidence>
<comment type="caution">
    <text evidence="3">The sequence shown here is derived from an EMBL/GenBank/DDBJ whole genome shotgun (WGS) entry which is preliminary data.</text>
</comment>
<dbReference type="SUPFAM" id="SSF56112">
    <property type="entry name" value="Protein kinase-like (PK-like)"/>
    <property type="match status" value="1"/>
</dbReference>
<proteinExistence type="inferred from homology"/>
<comment type="similarity">
    <text evidence="1">Belongs to the pseudomonas-type ThrB family.</text>
</comment>
<dbReference type="RefSeq" id="WP_211680432.1">
    <property type="nucleotide sequence ID" value="NZ_JAGRQH010000001.1"/>
</dbReference>
<evidence type="ECO:0000256" key="1">
    <source>
        <dbReference type="ARBA" id="ARBA00038240"/>
    </source>
</evidence>
<dbReference type="InterPro" id="IPR050249">
    <property type="entry name" value="Pseudomonas-type_ThrB"/>
</dbReference>
<accession>A0ABS5E4R7</accession>
<dbReference type="InterPro" id="IPR011009">
    <property type="entry name" value="Kinase-like_dom_sf"/>
</dbReference>
<organism evidence="3 4">
    <name type="scientific">Neokomagataea anthophila</name>
    <dbReference type="NCBI Taxonomy" id="2826925"/>
    <lineage>
        <taxon>Bacteria</taxon>
        <taxon>Pseudomonadati</taxon>
        <taxon>Pseudomonadota</taxon>
        <taxon>Alphaproteobacteria</taxon>
        <taxon>Acetobacterales</taxon>
        <taxon>Acetobacteraceae</taxon>
        <taxon>Neokomagataea</taxon>
    </lineage>
</organism>
<gene>
    <name evidence="3" type="ORF">KB213_02265</name>
</gene>
<name>A0ABS5E4R7_9PROT</name>
<dbReference type="InterPro" id="IPR002575">
    <property type="entry name" value="Aminoglycoside_PTrfase"/>
</dbReference>
<sequence>MVDLRCGEGSVVAEGEASPDVHYVHGLGTAPQQSDWPALCESELSALLEQFYDVGALREISWHSPRPFSSAARIKTTKGVFFMKRHAAALRSQEDILEEHRFIRFLAGKQIPVVRLVPSRNGETALALHRWTYELHYMGRGEDVYRDHTSWTPFIRWEHAYQAGEMLARLHGASYLYGAPARSTRLLITNARLFGQVDPMAALERAVVEQPAVGEYLDQHMWRTDVLERVVQPFHVAAYQALQRGPVVWGHGDWHGSNALWSSAGGDAQMSTVLDFGLADRSSAFLDVAVALERSMVSWLDMEGGQEPVAQLEHVTAFLRGYAGVSGWGDAECSAVADVLPIAHADFSVSEIDFFYGILKNIDNADLAYQGYLLGHADWFQSSEGKRLLRHIRQVNL</sequence>